<protein>
    <recommendedName>
        <fullName evidence="4">DUF1707 domain-containing protein</fullName>
    </recommendedName>
</protein>
<proteinExistence type="predicted"/>
<reference evidence="2 3" key="1">
    <citation type="submission" date="2022-10" db="EMBL/GenBank/DDBJ databases">
        <title>Alteromonas sp. chi3 Genome sequencing.</title>
        <authorList>
            <person name="Park S."/>
        </authorList>
    </citation>
    <scope>NUCLEOTIDE SEQUENCE [LARGE SCALE GENOMIC DNA]</scope>
    <source>
        <strain evidence="3">chi3</strain>
    </source>
</reference>
<keyword evidence="3" id="KW-1185">Reference proteome</keyword>
<comment type="caution">
    <text evidence="2">The sequence shown here is derived from an EMBL/GenBank/DDBJ whole genome shotgun (WGS) entry which is preliminary data.</text>
</comment>
<organism evidence="2 3">
    <name type="scientific">Alteromonas gilva</name>
    <dbReference type="NCBI Taxonomy" id="2987522"/>
    <lineage>
        <taxon>Bacteria</taxon>
        <taxon>Pseudomonadati</taxon>
        <taxon>Pseudomonadota</taxon>
        <taxon>Gammaproteobacteria</taxon>
        <taxon>Alteromonadales</taxon>
        <taxon>Alteromonadaceae</taxon>
        <taxon>Alteromonas/Salinimonas group</taxon>
        <taxon>Alteromonas</taxon>
    </lineage>
</organism>
<dbReference type="EMBL" id="JAQQXP010000001">
    <property type="protein sequence ID" value="MDC8830006.1"/>
    <property type="molecule type" value="Genomic_DNA"/>
</dbReference>
<feature type="transmembrane region" description="Helical" evidence="1">
    <location>
        <begin position="105"/>
        <end position="123"/>
    </location>
</feature>
<keyword evidence="1" id="KW-0812">Transmembrane</keyword>
<accession>A0ABT5L0I5</accession>
<evidence type="ECO:0000256" key="1">
    <source>
        <dbReference type="SAM" id="Phobius"/>
    </source>
</evidence>
<dbReference type="RefSeq" id="WP_273638655.1">
    <property type="nucleotide sequence ID" value="NZ_JAQQXP010000001.1"/>
</dbReference>
<keyword evidence="1" id="KW-1133">Transmembrane helix</keyword>
<evidence type="ECO:0000313" key="3">
    <source>
        <dbReference type="Proteomes" id="UP001218788"/>
    </source>
</evidence>
<feature type="transmembrane region" description="Helical" evidence="1">
    <location>
        <begin position="151"/>
        <end position="170"/>
    </location>
</feature>
<name>A0ABT5L0I5_9ALTE</name>
<dbReference type="Proteomes" id="UP001218788">
    <property type="component" value="Unassembled WGS sequence"/>
</dbReference>
<keyword evidence="1" id="KW-0472">Membrane</keyword>
<feature type="transmembrane region" description="Helical" evidence="1">
    <location>
        <begin position="68"/>
        <end position="90"/>
    </location>
</feature>
<gene>
    <name evidence="2" type="ORF">OIK42_04420</name>
</gene>
<evidence type="ECO:0008006" key="4">
    <source>
        <dbReference type="Google" id="ProtNLM"/>
    </source>
</evidence>
<evidence type="ECO:0000313" key="2">
    <source>
        <dbReference type="EMBL" id="MDC8830006.1"/>
    </source>
</evidence>
<sequence length="258" mass="29027">MAIDYRNYSKSDLEEALGTIDKARFPQRVEQIEQLLAEKKNNEASEPLPEDEILLPEPETVEQAQRKILGTLAMVFAGLVVGAMLLPVYFHSFLLNGAMVAPFKWAAWIVAIVAFALTCRYMLRTDFLRKANANLLARGKRPMTVNSRRRLYGALGGALIVAIFVALATFRGAPVALHLYVMNSKPASQQVTISALPQRYRRKHCNGKIYLQEYDGQFFNYVCQITSRTQWQSLRPGQKVLLRGSRSSLGFLAEDISI</sequence>